<dbReference type="AlphaFoldDB" id="A0AA38C5Z6"/>
<feature type="transmembrane region" description="Helical" evidence="3">
    <location>
        <begin position="20"/>
        <end position="38"/>
    </location>
</feature>
<evidence type="ECO:0000256" key="3">
    <source>
        <dbReference type="SAM" id="Phobius"/>
    </source>
</evidence>
<feature type="disulfide bond" evidence="2">
    <location>
        <begin position="50"/>
        <end position="62"/>
    </location>
</feature>
<comment type="caution">
    <text evidence="5">The sequence shown here is derived from an EMBL/GenBank/DDBJ whole genome shotgun (WGS) entry which is preliminary data.</text>
</comment>
<evidence type="ECO:0000256" key="1">
    <source>
        <dbReference type="ARBA" id="ARBA00022669"/>
    </source>
</evidence>
<keyword evidence="3" id="KW-0812">Transmembrane</keyword>
<keyword evidence="2" id="KW-1015">Disulfide bond</keyword>
<gene>
    <name evidence="5" type="ORF">KI387_040298</name>
</gene>
<dbReference type="Proteomes" id="UP000824469">
    <property type="component" value="Unassembled WGS sequence"/>
</dbReference>
<keyword evidence="3" id="KW-1133">Transmembrane helix</keyword>
<sequence>KHRSSCNLEEKMDTVYKYKISVTLLVIMFAFNVAMVMADPTCSPSGNFFCNAGRCCSKFNWCGSSAQYCAKGNCIAQCWPGVSALTQILAGRNLTSANLNNP</sequence>
<dbReference type="CDD" id="cd00035">
    <property type="entry name" value="ChtBD1"/>
    <property type="match status" value="1"/>
</dbReference>
<feature type="domain" description="Chitin-binding type-1" evidence="4">
    <location>
        <begin position="39"/>
        <end position="80"/>
    </location>
</feature>
<dbReference type="EMBL" id="JAHRHJ020000055">
    <property type="protein sequence ID" value="KAH9294497.1"/>
    <property type="molecule type" value="Genomic_DNA"/>
</dbReference>
<reference evidence="5 6" key="1">
    <citation type="journal article" date="2021" name="Nat. Plants">
        <title>The Taxus genome provides insights into paclitaxel biosynthesis.</title>
        <authorList>
            <person name="Xiong X."/>
            <person name="Gou J."/>
            <person name="Liao Q."/>
            <person name="Li Y."/>
            <person name="Zhou Q."/>
            <person name="Bi G."/>
            <person name="Li C."/>
            <person name="Du R."/>
            <person name="Wang X."/>
            <person name="Sun T."/>
            <person name="Guo L."/>
            <person name="Liang H."/>
            <person name="Lu P."/>
            <person name="Wu Y."/>
            <person name="Zhang Z."/>
            <person name="Ro D.K."/>
            <person name="Shang Y."/>
            <person name="Huang S."/>
            <person name="Yan J."/>
        </authorList>
    </citation>
    <scope>NUCLEOTIDE SEQUENCE [LARGE SCALE GENOMIC DNA]</scope>
    <source>
        <strain evidence="5">Ta-2019</strain>
    </source>
</reference>
<organism evidence="5 6">
    <name type="scientific">Taxus chinensis</name>
    <name type="common">Chinese yew</name>
    <name type="synonym">Taxus wallichiana var. chinensis</name>
    <dbReference type="NCBI Taxonomy" id="29808"/>
    <lineage>
        <taxon>Eukaryota</taxon>
        <taxon>Viridiplantae</taxon>
        <taxon>Streptophyta</taxon>
        <taxon>Embryophyta</taxon>
        <taxon>Tracheophyta</taxon>
        <taxon>Spermatophyta</taxon>
        <taxon>Pinopsida</taxon>
        <taxon>Pinidae</taxon>
        <taxon>Conifers II</taxon>
        <taxon>Cupressales</taxon>
        <taxon>Taxaceae</taxon>
        <taxon>Taxus</taxon>
    </lineage>
</organism>
<dbReference type="Gene3D" id="3.30.60.10">
    <property type="entry name" value="Endochitinase-like"/>
    <property type="match status" value="1"/>
</dbReference>
<feature type="disulfide bond" evidence="2">
    <location>
        <begin position="74"/>
        <end position="78"/>
    </location>
</feature>
<keyword evidence="3" id="KW-0472">Membrane</keyword>
<evidence type="ECO:0000259" key="4">
    <source>
        <dbReference type="PROSITE" id="PS50941"/>
    </source>
</evidence>
<feature type="non-terminal residue" evidence="5">
    <location>
        <position position="1"/>
    </location>
</feature>
<evidence type="ECO:0000313" key="5">
    <source>
        <dbReference type="EMBL" id="KAH9294497.1"/>
    </source>
</evidence>
<protein>
    <recommendedName>
        <fullName evidence="4">Chitin-binding type-1 domain-containing protein</fullName>
    </recommendedName>
</protein>
<dbReference type="GO" id="GO:0008061">
    <property type="term" value="F:chitin binding"/>
    <property type="evidence" value="ECO:0007669"/>
    <property type="project" value="UniProtKB-UniRule"/>
</dbReference>
<dbReference type="InterPro" id="IPR036861">
    <property type="entry name" value="Endochitinase-like_sf"/>
</dbReference>
<name>A0AA38C5Z6_TAXCH</name>
<dbReference type="PROSITE" id="PS50941">
    <property type="entry name" value="CHIT_BIND_I_2"/>
    <property type="match status" value="1"/>
</dbReference>
<keyword evidence="1 2" id="KW-0147">Chitin-binding</keyword>
<keyword evidence="6" id="KW-1185">Reference proteome</keyword>
<accession>A0AA38C5Z6</accession>
<evidence type="ECO:0000313" key="6">
    <source>
        <dbReference type="Proteomes" id="UP000824469"/>
    </source>
</evidence>
<dbReference type="InterPro" id="IPR001002">
    <property type="entry name" value="Chitin-bd_1"/>
</dbReference>
<proteinExistence type="predicted"/>
<dbReference type="SUPFAM" id="SSF57016">
    <property type="entry name" value="Plant lectins/antimicrobial peptides"/>
    <property type="match status" value="1"/>
</dbReference>
<comment type="caution">
    <text evidence="2">Lacks conserved residue(s) required for the propagation of feature annotation.</text>
</comment>
<evidence type="ECO:0000256" key="2">
    <source>
        <dbReference type="PROSITE-ProRule" id="PRU00261"/>
    </source>
</evidence>
<feature type="disulfide bond" evidence="2">
    <location>
        <begin position="55"/>
        <end position="69"/>
    </location>
</feature>